<organism evidence="3 4">
    <name type="scientific">Rhodofomes roseus</name>
    <dbReference type="NCBI Taxonomy" id="34475"/>
    <lineage>
        <taxon>Eukaryota</taxon>
        <taxon>Fungi</taxon>
        <taxon>Dikarya</taxon>
        <taxon>Basidiomycota</taxon>
        <taxon>Agaricomycotina</taxon>
        <taxon>Agaricomycetes</taxon>
        <taxon>Polyporales</taxon>
        <taxon>Rhodofomes</taxon>
    </lineage>
</organism>
<comment type="caution">
    <text evidence="3">The sequence shown here is derived from an EMBL/GenBank/DDBJ whole genome shotgun (WGS) entry which is preliminary data.</text>
</comment>
<dbReference type="InterPro" id="IPR046896">
    <property type="entry name" value="Cup1-like_N"/>
</dbReference>
<evidence type="ECO:0000313" key="3">
    <source>
        <dbReference type="EMBL" id="KAH9836974.1"/>
    </source>
</evidence>
<evidence type="ECO:0000256" key="1">
    <source>
        <dbReference type="SAM" id="Coils"/>
    </source>
</evidence>
<sequence length="338" mass="38884">MAADANAVVSLYRAFHREIRLLPTNYLRHFYKIKLGDDARALLRVYDLHQRAKRMKRVQKELNNLRLANRGLAIKFDHVLDLAYGRKGKLRWELLEPIMTDPASPLPDPIIPSVQASRPPVLSPELAALMTSNVSHKTKGIPHQHILHPPILPNRADPGSYEARILGPFSKRREVNIRRKYFNDNIRMIYPPLDVGVDREQNPTLHSQERRVDAETLQQAGVRPLALQGLGLFEEVLSLATTGRLLNSDEPAFANHHLSPRFLRRRFISLLRRLPMLTYLHPREQSKKIDGLITRVYTATLSPEQDSLHTNFAHETDVAWFNTIKAEPRARNRRAHAR</sequence>
<feature type="coiled-coil region" evidence="1">
    <location>
        <begin position="48"/>
        <end position="75"/>
    </location>
</feature>
<evidence type="ECO:0000313" key="4">
    <source>
        <dbReference type="Proteomes" id="UP000814176"/>
    </source>
</evidence>
<reference evidence="3 4" key="1">
    <citation type="journal article" date="2021" name="Environ. Microbiol.">
        <title>Gene family expansions and transcriptome signatures uncover fungal adaptations to wood decay.</title>
        <authorList>
            <person name="Hage H."/>
            <person name="Miyauchi S."/>
            <person name="Viragh M."/>
            <person name="Drula E."/>
            <person name="Min B."/>
            <person name="Chaduli D."/>
            <person name="Navarro D."/>
            <person name="Favel A."/>
            <person name="Norest M."/>
            <person name="Lesage-Meessen L."/>
            <person name="Balint B."/>
            <person name="Merenyi Z."/>
            <person name="de Eugenio L."/>
            <person name="Morin E."/>
            <person name="Martinez A.T."/>
            <person name="Baldrian P."/>
            <person name="Stursova M."/>
            <person name="Martinez M.J."/>
            <person name="Novotny C."/>
            <person name="Magnuson J.K."/>
            <person name="Spatafora J.W."/>
            <person name="Maurice S."/>
            <person name="Pangilinan J."/>
            <person name="Andreopoulos W."/>
            <person name="LaButti K."/>
            <person name="Hundley H."/>
            <person name="Na H."/>
            <person name="Kuo A."/>
            <person name="Barry K."/>
            <person name="Lipzen A."/>
            <person name="Henrissat B."/>
            <person name="Riley R."/>
            <person name="Ahrendt S."/>
            <person name="Nagy L.G."/>
            <person name="Grigoriev I.V."/>
            <person name="Martin F."/>
            <person name="Rosso M.N."/>
        </authorList>
    </citation>
    <scope>NUCLEOTIDE SEQUENCE [LARGE SCALE GENOMIC DNA]</scope>
    <source>
        <strain evidence="3 4">CIRM-BRFM 1785</strain>
    </source>
</reference>
<proteinExistence type="predicted"/>
<keyword evidence="1" id="KW-0175">Coiled coil</keyword>
<dbReference type="EMBL" id="JADCUA010000009">
    <property type="protein sequence ID" value="KAH9836974.1"/>
    <property type="molecule type" value="Genomic_DNA"/>
</dbReference>
<name>A0ABQ8KH60_9APHY</name>
<dbReference type="Proteomes" id="UP000814176">
    <property type="component" value="Unassembled WGS sequence"/>
</dbReference>
<feature type="domain" description="LYR motif-containing protein Cup1-like N-terminal" evidence="2">
    <location>
        <begin position="11"/>
        <end position="95"/>
    </location>
</feature>
<protein>
    <recommendedName>
        <fullName evidence="2">LYR motif-containing protein Cup1-like N-terminal domain-containing protein</fullName>
    </recommendedName>
</protein>
<dbReference type="RefSeq" id="XP_047779143.1">
    <property type="nucleotide sequence ID" value="XM_047927398.1"/>
</dbReference>
<keyword evidence="4" id="KW-1185">Reference proteome</keyword>
<accession>A0ABQ8KH60</accession>
<dbReference type="GeneID" id="72008130"/>
<evidence type="ECO:0000259" key="2">
    <source>
        <dbReference type="Pfam" id="PF20263"/>
    </source>
</evidence>
<dbReference type="Pfam" id="PF20263">
    <property type="entry name" value="LYRM2-like"/>
    <property type="match status" value="1"/>
</dbReference>
<gene>
    <name evidence="3" type="ORF">C8Q71DRAFT_857305</name>
</gene>